<protein>
    <submittedName>
        <fullName evidence="1">RloB family protein</fullName>
    </submittedName>
</protein>
<keyword evidence="2" id="KW-1185">Reference proteome</keyword>
<evidence type="ECO:0000313" key="1">
    <source>
        <dbReference type="EMBL" id="MFA9195378.1"/>
    </source>
</evidence>
<dbReference type="Proteomes" id="UP001574170">
    <property type="component" value="Unassembled WGS sequence"/>
</dbReference>
<comment type="caution">
    <text evidence="1">The sequence shown here is derived from an EMBL/GenBank/DDBJ whole genome shotgun (WGS) entry which is preliminary data.</text>
</comment>
<reference evidence="1 2" key="1">
    <citation type="submission" date="2024-04" db="EMBL/GenBank/DDBJ databases">
        <title>New Clade of Flavobacterium.</title>
        <authorList>
            <person name="Matos L."/>
            <person name="Proenca D.N."/>
            <person name="Fransisco R.M."/>
            <person name="Chung A.P."/>
            <person name="Maccario L."/>
            <person name="Sorensen S.J."/>
            <person name="Morais P.V."/>
        </authorList>
    </citation>
    <scope>NUCLEOTIDE SEQUENCE [LARGE SCALE GENOMIC DNA]</scope>
    <source>
        <strain evidence="1 2">FBOR7N2.3</strain>
    </source>
</reference>
<dbReference type="RefSeq" id="WP_373392546.1">
    <property type="nucleotide sequence ID" value="NZ_JBCFQJ010000028.1"/>
</dbReference>
<organism evidence="1 2">
    <name type="scientific">Flavobacterium magnesitis</name>
    <dbReference type="NCBI Taxonomy" id="3138077"/>
    <lineage>
        <taxon>Bacteria</taxon>
        <taxon>Pseudomonadati</taxon>
        <taxon>Bacteroidota</taxon>
        <taxon>Flavobacteriia</taxon>
        <taxon>Flavobacteriales</taxon>
        <taxon>Flavobacteriaceae</taxon>
        <taxon>Flavobacterium</taxon>
    </lineage>
</organism>
<sequence>MAKKNKTISFSDFLNQLKENSITTSKVVESKEERKYFLIVCEGERTEPQYFNYFRNLLPKKLLETIEVNGEGDNTLNIVRKALAYKEERENNILLPNYDEVWAVYDKDDFPNERYHRAIELANQNNINSGHSNQSFELWYVLHFEFLHSALHGSDYIKILSKKLGFKYEKNDERVVRYLFEKCDVRQAIKWARQLGKIHEDENPSNSCPSTQIYKLVELLLVYCEA</sequence>
<evidence type="ECO:0000313" key="2">
    <source>
        <dbReference type="Proteomes" id="UP001574170"/>
    </source>
</evidence>
<dbReference type="InterPro" id="IPR025591">
    <property type="entry name" value="RloB"/>
</dbReference>
<gene>
    <name evidence="1" type="ORF">AAGV33_13270</name>
</gene>
<dbReference type="EMBL" id="JBCFQK010000021">
    <property type="protein sequence ID" value="MFA9195378.1"/>
    <property type="molecule type" value="Genomic_DNA"/>
</dbReference>
<dbReference type="Pfam" id="PF13707">
    <property type="entry name" value="RloB"/>
    <property type="match status" value="1"/>
</dbReference>
<accession>A0ABV4TNH8</accession>
<proteinExistence type="predicted"/>
<name>A0ABV4TNH8_9FLAO</name>